<dbReference type="Proteomes" id="UP000231472">
    <property type="component" value="Unassembled WGS sequence"/>
</dbReference>
<reference evidence="3" key="1">
    <citation type="submission" date="2017-09" db="EMBL/GenBank/DDBJ databases">
        <title>Depth-based differentiation of microbial function through sediment-hosted aquifers and enrichment of novel symbionts in the deep terrestrial subsurface.</title>
        <authorList>
            <person name="Probst A.J."/>
            <person name="Ladd B."/>
            <person name="Jarett J.K."/>
            <person name="Geller-Mcgrath D.E."/>
            <person name="Sieber C.M.K."/>
            <person name="Emerson J.B."/>
            <person name="Anantharaman K."/>
            <person name="Thomas B.C."/>
            <person name="Malmstrom R."/>
            <person name="Stieglmeier M."/>
            <person name="Klingl A."/>
            <person name="Woyke T."/>
            <person name="Ryan C.M."/>
            <person name="Banfield J.F."/>
        </authorList>
    </citation>
    <scope>NUCLEOTIDE SEQUENCE [LARGE SCALE GENOMIC DNA]</scope>
</reference>
<dbReference type="NCBIfam" id="TIGR00278">
    <property type="entry name" value="membrane protein insertion efficiency factor YidD"/>
    <property type="match status" value="1"/>
</dbReference>
<evidence type="ECO:0000313" key="3">
    <source>
        <dbReference type="Proteomes" id="UP000231472"/>
    </source>
</evidence>
<dbReference type="HAMAP" id="MF_00386">
    <property type="entry name" value="UPF0161_YidD"/>
    <property type="match status" value="1"/>
</dbReference>
<evidence type="ECO:0000313" key="2">
    <source>
        <dbReference type="EMBL" id="PIS40012.1"/>
    </source>
</evidence>
<dbReference type="EMBL" id="PEYC01000041">
    <property type="protein sequence ID" value="PIS40012.1"/>
    <property type="molecule type" value="Genomic_DNA"/>
</dbReference>
<comment type="caution">
    <text evidence="2">The sequence shown here is derived from an EMBL/GenBank/DDBJ whole genome shotgun (WGS) entry which is preliminary data.</text>
</comment>
<dbReference type="PANTHER" id="PTHR33383:SF1">
    <property type="entry name" value="MEMBRANE PROTEIN INSERTION EFFICIENCY FACTOR-RELATED"/>
    <property type="match status" value="1"/>
</dbReference>
<accession>A0A2H0YQI7</accession>
<gene>
    <name evidence="2" type="ORF">COT32_02085</name>
</gene>
<keyword evidence="1" id="KW-0472">Membrane</keyword>
<comment type="similarity">
    <text evidence="1">Belongs to the UPF0161 family.</text>
</comment>
<keyword evidence="1" id="KW-1003">Cell membrane</keyword>
<protein>
    <recommendedName>
        <fullName evidence="1">Putative membrane protein insertion efficiency factor</fullName>
    </recommendedName>
</protein>
<dbReference type="SMART" id="SM01234">
    <property type="entry name" value="Haemolytic"/>
    <property type="match status" value="1"/>
</dbReference>
<name>A0A2H0YQI7_9BACT</name>
<dbReference type="InterPro" id="IPR002696">
    <property type="entry name" value="Membr_insert_effic_factor_YidD"/>
</dbReference>
<proteinExistence type="inferred from homology"/>
<evidence type="ECO:0000256" key="1">
    <source>
        <dbReference type="HAMAP-Rule" id="MF_00386"/>
    </source>
</evidence>
<organism evidence="2 3">
    <name type="scientific">Candidatus Nealsonbacteria bacterium CG08_land_8_20_14_0_20_36_22</name>
    <dbReference type="NCBI Taxonomy" id="1974704"/>
    <lineage>
        <taxon>Bacteria</taxon>
        <taxon>Candidatus Nealsoniibacteriota</taxon>
    </lineage>
</organism>
<comment type="subcellular location">
    <subcellularLocation>
        <location evidence="1">Cell membrane</location>
        <topology evidence="1">Peripheral membrane protein</topology>
        <orientation evidence="1">Cytoplasmic side</orientation>
    </subcellularLocation>
</comment>
<sequence length="69" mass="8055">MFKKIIISIIKIYQIFISPVLGRNCRFYPSCSQYCYLAVEKYGAWKGVWQGIKRIARCHPWNEGGVDLP</sequence>
<dbReference type="AlphaFoldDB" id="A0A2H0YQI7"/>
<dbReference type="PANTHER" id="PTHR33383">
    <property type="entry name" value="MEMBRANE PROTEIN INSERTION EFFICIENCY FACTOR-RELATED"/>
    <property type="match status" value="1"/>
</dbReference>
<dbReference type="Pfam" id="PF01809">
    <property type="entry name" value="YidD"/>
    <property type="match status" value="1"/>
</dbReference>
<comment type="function">
    <text evidence="1">Could be involved in insertion of integral membrane proteins into the membrane.</text>
</comment>
<dbReference type="GO" id="GO:0005886">
    <property type="term" value="C:plasma membrane"/>
    <property type="evidence" value="ECO:0007669"/>
    <property type="project" value="UniProtKB-SubCell"/>
</dbReference>